<comment type="subcellular location">
    <subcellularLocation>
        <location evidence="1">Membrane</location>
        <topology evidence="1">Multi-pass membrane protein</topology>
    </subcellularLocation>
</comment>
<dbReference type="GeneID" id="93758674"/>
<keyword evidence="9" id="KW-1185">Reference proteome</keyword>
<dbReference type="GO" id="GO:0043190">
    <property type="term" value="C:ATP-binding cassette (ABC) transporter complex"/>
    <property type="evidence" value="ECO:0007669"/>
    <property type="project" value="InterPro"/>
</dbReference>
<dbReference type="InterPro" id="IPR000412">
    <property type="entry name" value="ABC_2_transport"/>
</dbReference>
<evidence type="ECO:0000256" key="3">
    <source>
        <dbReference type="ARBA" id="ARBA00022989"/>
    </source>
</evidence>
<evidence type="ECO:0000256" key="2">
    <source>
        <dbReference type="ARBA" id="ARBA00022692"/>
    </source>
</evidence>
<keyword evidence="3 6" id="KW-1133">Transmembrane helix</keyword>
<feature type="domain" description="ABC-2 type transporter transmembrane" evidence="7">
    <location>
        <begin position="5"/>
        <end position="212"/>
    </location>
</feature>
<feature type="transmembrane region" description="Helical" evidence="6">
    <location>
        <begin position="60"/>
        <end position="79"/>
    </location>
</feature>
<proteinExistence type="predicted"/>
<evidence type="ECO:0000256" key="6">
    <source>
        <dbReference type="SAM" id="Phobius"/>
    </source>
</evidence>
<dbReference type="PROSITE" id="PS51257">
    <property type="entry name" value="PROKAR_LIPOPROTEIN"/>
    <property type="match status" value="1"/>
</dbReference>
<protein>
    <submittedName>
        <fullName evidence="8">ABC-type uncharacterized transport system, permease component</fullName>
    </submittedName>
</protein>
<dbReference type="PRINTS" id="PR00164">
    <property type="entry name" value="ABC2TRNSPORT"/>
</dbReference>
<feature type="transmembrane region" description="Helical" evidence="6">
    <location>
        <begin position="20"/>
        <end position="40"/>
    </location>
</feature>
<feature type="transmembrane region" description="Helical" evidence="6">
    <location>
        <begin position="171"/>
        <end position="192"/>
    </location>
</feature>
<dbReference type="PANTHER" id="PTHR43027">
    <property type="entry name" value="DOXORUBICIN RESISTANCE ABC TRANSPORTER PERMEASE PROTEIN DRRC-RELATED"/>
    <property type="match status" value="1"/>
</dbReference>
<evidence type="ECO:0000313" key="9">
    <source>
        <dbReference type="Proteomes" id="UP000250192"/>
    </source>
</evidence>
<evidence type="ECO:0000256" key="5">
    <source>
        <dbReference type="ARBA" id="ARBA00023251"/>
    </source>
</evidence>
<dbReference type="RefSeq" id="WP_111823604.1">
    <property type="nucleotide sequence ID" value="NZ_CBDERX010000003.1"/>
</dbReference>
<evidence type="ECO:0000313" key="8">
    <source>
        <dbReference type="EMBL" id="SPT55544.1"/>
    </source>
</evidence>
<dbReference type="GO" id="GO:0140359">
    <property type="term" value="F:ABC-type transporter activity"/>
    <property type="evidence" value="ECO:0007669"/>
    <property type="project" value="InterPro"/>
</dbReference>
<dbReference type="Proteomes" id="UP000250192">
    <property type="component" value="Unassembled WGS sequence"/>
</dbReference>
<accession>A0A2X0U084</accession>
<name>A0A2X0U084_9ACTO</name>
<dbReference type="GO" id="GO:0046677">
    <property type="term" value="P:response to antibiotic"/>
    <property type="evidence" value="ECO:0007669"/>
    <property type="project" value="UniProtKB-KW"/>
</dbReference>
<evidence type="ECO:0000256" key="4">
    <source>
        <dbReference type="ARBA" id="ARBA00023136"/>
    </source>
</evidence>
<feature type="transmembrane region" description="Helical" evidence="6">
    <location>
        <begin position="99"/>
        <end position="122"/>
    </location>
</feature>
<gene>
    <name evidence="8" type="ORF">NCTC9935_01050</name>
</gene>
<reference evidence="8 9" key="1">
    <citation type="submission" date="2018-06" db="EMBL/GenBank/DDBJ databases">
        <authorList>
            <consortium name="Pathogen Informatics"/>
            <person name="Doyle S."/>
        </authorList>
    </citation>
    <scope>NUCLEOTIDE SEQUENCE [LARGE SCALE GENOMIC DNA]</scope>
    <source>
        <strain evidence="8 9">NCTC9935</strain>
    </source>
</reference>
<dbReference type="PIRSF" id="PIRSF006648">
    <property type="entry name" value="DrrB"/>
    <property type="match status" value="1"/>
</dbReference>
<dbReference type="EMBL" id="UAPR01000003">
    <property type="protein sequence ID" value="SPT55544.1"/>
    <property type="molecule type" value="Genomic_DNA"/>
</dbReference>
<dbReference type="PANTHER" id="PTHR43027:SF2">
    <property type="entry name" value="TRANSPORT PERMEASE PROTEIN"/>
    <property type="match status" value="1"/>
</dbReference>
<feature type="transmembrane region" description="Helical" evidence="6">
    <location>
        <begin position="225"/>
        <end position="246"/>
    </location>
</feature>
<evidence type="ECO:0000259" key="7">
    <source>
        <dbReference type="Pfam" id="PF01061"/>
    </source>
</evidence>
<dbReference type="InterPro" id="IPR013525">
    <property type="entry name" value="ABC2_TM"/>
</dbReference>
<sequence>MRTFIQLCRVTAMRALREPVTVIFALLFAPAFIGCMGLIFGNNPVPEFGGKGFLEANFTAFPGIVIAISALIIVPVDLVTQRGAGVLRRFRATPLNPALYLAADVVSRLTLGLVSFAAMYAIAVLGFGVRPASAGAFISALAATMLGLAAFLAAGYLIAGRFRNVGAAQGLGNILMYPLIFTSGAAVPLAMLPPSILSIAKYSPMTQLTYLTRGLWDGEGWAQHWVAALVLIVFGGVCATAAARFFRWE</sequence>
<keyword evidence="4 6" id="KW-0472">Membrane</keyword>
<keyword evidence="5" id="KW-0046">Antibiotic resistance</keyword>
<organism evidence="8 9">
    <name type="scientific">Schaalia odontolytica</name>
    <dbReference type="NCBI Taxonomy" id="1660"/>
    <lineage>
        <taxon>Bacteria</taxon>
        <taxon>Bacillati</taxon>
        <taxon>Actinomycetota</taxon>
        <taxon>Actinomycetes</taxon>
        <taxon>Actinomycetales</taxon>
        <taxon>Actinomycetaceae</taxon>
        <taxon>Schaalia</taxon>
    </lineage>
</organism>
<dbReference type="OrthoDB" id="9778589at2"/>
<dbReference type="Pfam" id="PF01061">
    <property type="entry name" value="ABC2_membrane"/>
    <property type="match status" value="1"/>
</dbReference>
<keyword evidence="2 6" id="KW-0812">Transmembrane</keyword>
<dbReference type="InterPro" id="IPR052902">
    <property type="entry name" value="ABC-2_transporter"/>
</dbReference>
<feature type="transmembrane region" description="Helical" evidence="6">
    <location>
        <begin position="134"/>
        <end position="159"/>
    </location>
</feature>
<evidence type="ECO:0000256" key="1">
    <source>
        <dbReference type="ARBA" id="ARBA00004141"/>
    </source>
</evidence>
<dbReference type="AlphaFoldDB" id="A0A2X0U084"/>